<name>A0A433J597_9PROT</name>
<evidence type="ECO:0008006" key="3">
    <source>
        <dbReference type="Google" id="ProtNLM"/>
    </source>
</evidence>
<evidence type="ECO:0000313" key="1">
    <source>
        <dbReference type="EMBL" id="RUQ67583.1"/>
    </source>
</evidence>
<dbReference type="Proteomes" id="UP000280346">
    <property type="component" value="Unassembled WGS sequence"/>
</dbReference>
<gene>
    <name evidence="1" type="ORF">EJ913_20400</name>
</gene>
<keyword evidence="2" id="KW-1185">Reference proteome</keyword>
<dbReference type="RefSeq" id="WP_127001299.1">
    <property type="nucleotide sequence ID" value="NZ_JBNPXW010000015.1"/>
</dbReference>
<evidence type="ECO:0000313" key="2">
    <source>
        <dbReference type="Proteomes" id="UP000280346"/>
    </source>
</evidence>
<comment type="caution">
    <text evidence="1">The sequence shown here is derived from an EMBL/GenBank/DDBJ whole genome shotgun (WGS) entry which is preliminary data.</text>
</comment>
<reference evidence="1 2" key="1">
    <citation type="submission" date="2018-12" db="EMBL/GenBank/DDBJ databases">
        <authorList>
            <person name="Yang Y."/>
        </authorList>
    </citation>
    <scope>NUCLEOTIDE SEQUENCE [LARGE SCALE GENOMIC DNA]</scope>
    <source>
        <strain evidence="1 2">GSF71</strain>
    </source>
</reference>
<dbReference type="AlphaFoldDB" id="A0A433J597"/>
<accession>A0A433J597</accession>
<sequence>MAVIYLDYNILMKLMDGCLPKVSEKIEELRSSKKVIFPYSPAHIEEISVSKLHGKASDEMILEKLGFIDRFTEQMELHPARGRPTRLLKEASLECYKRVVAAPNDYLHDLEESRLREFSEHEGKTFTANVSTNIPYDRVFDNEDVRSAFRGFMLKRVRNEAFHKVDSFREQASFPSLRWRHEDVEVIFELLFNFMETIRYSPEPVKKYRSRMHDISHSIYGSAADVIVTDDRRFLRKLRTVYYFLSVGSLALHTDEFLSHEALHLLQDHSSFI</sequence>
<dbReference type="EMBL" id="RZIJ01000017">
    <property type="protein sequence ID" value="RUQ67583.1"/>
    <property type="molecule type" value="Genomic_DNA"/>
</dbReference>
<protein>
    <recommendedName>
        <fullName evidence="3">PIN domain-containing protein</fullName>
    </recommendedName>
</protein>
<organism evidence="1 2">
    <name type="scientific">Azospirillum doebereinerae</name>
    <dbReference type="NCBI Taxonomy" id="92933"/>
    <lineage>
        <taxon>Bacteria</taxon>
        <taxon>Pseudomonadati</taxon>
        <taxon>Pseudomonadota</taxon>
        <taxon>Alphaproteobacteria</taxon>
        <taxon>Rhodospirillales</taxon>
        <taxon>Azospirillaceae</taxon>
        <taxon>Azospirillum</taxon>
    </lineage>
</organism>
<proteinExistence type="predicted"/>
<dbReference type="OrthoDB" id="7064278at2"/>